<evidence type="ECO:0000313" key="6">
    <source>
        <dbReference type="Proteomes" id="UP000032336"/>
    </source>
</evidence>
<dbReference type="PROSITE" id="PS50084">
    <property type="entry name" value="KH_TYPE_1"/>
    <property type="match status" value="1"/>
</dbReference>
<dbReference type="InterPro" id="IPR015946">
    <property type="entry name" value="KH_dom-like_a/b"/>
</dbReference>
<keyword evidence="6" id="KW-1185">Reference proteome</keyword>
<comment type="caution">
    <text evidence="5">The sequence shown here is derived from an EMBL/GenBank/DDBJ whole genome shotgun (WGS) entry which is preliminary data.</text>
</comment>
<dbReference type="PANTHER" id="PTHR34654:SF1">
    <property type="entry name" value="RNA-BINDING PROTEIN KHPA"/>
    <property type="match status" value="1"/>
</dbReference>
<dbReference type="eggNOG" id="COG1837">
    <property type="taxonomic scope" value="Bacteria"/>
</dbReference>
<protein>
    <submittedName>
        <fullName evidence="5">Uncharacterized protein</fullName>
    </submittedName>
</protein>
<feature type="compositionally biased region" description="Gly residues" evidence="4">
    <location>
        <begin position="125"/>
        <end position="143"/>
    </location>
</feature>
<evidence type="ECO:0000256" key="3">
    <source>
        <dbReference type="PROSITE-ProRule" id="PRU00117"/>
    </source>
</evidence>
<dbReference type="Pfam" id="PF13083">
    <property type="entry name" value="KH_KhpA-B"/>
    <property type="match status" value="1"/>
</dbReference>
<feature type="region of interest" description="Disordered" evidence="4">
    <location>
        <begin position="1"/>
        <end position="45"/>
    </location>
</feature>
<dbReference type="Proteomes" id="UP000032336">
    <property type="component" value="Unassembled WGS sequence"/>
</dbReference>
<gene>
    <name evidence="5" type="ORF">FEAC_07620</name>
</gene>
<keyword evidence="1" id="KW-0963">Cytoplasm</keyword>
<feature type="compositionally biased region" description="Polar residues" evidence="4">
    <location>
        <begin position="34"/>
        <end position="44"/>
    </location>
</feature>
<evidence type="ECO:0000313" key="5">
    <source>
        <dbReference type="EMBL" id="KJE77328.1"/>
    </source>
</evidence>
<sequence length="156" mass="16182">MSEYEETSDENQVSDGVESDADDAEVNAPEVDESTGSVSQSGEHISSLVGYLSRSLVRGGKDQITVRHATGAHDGEIKVTVTVPQGELGKVIGRGGRTATAIRTIVGAAAQRSGLSAQVEFSDGRPGGGRGRPSRGGNGGGRRGGPRRDDRPRRQG</sequence>
<dbReference type="PANTHER" id="PTHR34654">
    <property type="entry name" value="UPF0109 PROTEIN SCO5592"/>
    <property type="match status" value="1"/>
</dbReference>
<dbReference type="GeneID" id="78372061"/>
<dbReference type="AlphaFoldDB" id="A0A0D8FVL6"/>
<accession>A0A0D8FVL6</accession>
<keyword evidence="2 3" id="KW-0694">RNA-binding</keyword>
<dbReference type="EMBL" id="JXUW01000005">
    <property type="protein sequence ID" value="KJE77328.1"/>
    <property type="molecule type" value="Genomic_DNA"/>
</dbReference>
<dbReference type="InterPro" id="IPR009019">
    <property type="entry name" value="KH_sf_prok-type"/>
</dbReference>
<feature type="compositionally biased region" description="Basic and acidic residues" evidence="4">
    <location>
        <begin position="146"/>
        <end position="156"/>
    </location>
</feature>
<dbReference type="PATRIC" id="fig|1121877.4.peg.811"/>
<dbReference type="GO" id="GO:0003723">
    <property type="term" value="F:RNA binding"/>
    <property type="evidence" value="ECO:0007669"/>
    <property type="project" value="UniProtKB-UniRule"/>
</dbReference>
<organism evidence="5 6">
    <name type="scientific">Ferrimicrobium acidiphilum DSM 19497</name>
    <dbReference type="NCBI Taxonomy" id="1121877"/>
    <lineage>
        <taxon>Bacteria</taxon>
        <taxon>Bacillati</taxon>
        <taxon>Actinomycetota</taxon>
        <taxon>Acidimicrobiia</taxon>
        <taxon>Acidimicrobiales</taxon>
        <taxon>Acidimicrobiaceae</taxon>
        <taxon>Ferrimicrobium</taxon>
    </lineage>
</organism>
<feature type="compositionally biased region" description="Acidic residues" evidence="4">
    <location>
        <begin position="17"/>
        <end position="33"/>
    </location>
</feature>
<dbReference type="RefSeq" id="WP_052565467.1">
    <property type="nucleotide sequence ID" value="NZ_JQKF01000047.1"/>
</dbReference>
<evidence type="ECO:0000256" key="4">
    <source>
        <dbReference type="SAM" id="MobiDB-lite"/>
    </source>
</evidence>
<feature type="region of interest" description="Disordered" evidence="4">
    <location>
        <begin position="112"/>
        <end position="156"/>
    </location>
</feature>
<name>A0A0D8FVL6_9ACTN</name>
<reference evidence="5 6" key="1">
    <citation type="submission" date="2015-01" db="EMBL/GenBank/DDBJ databases">
        <title>Draft genome of the acidophilic iron oxidizer Ferrimicrobium acidiphilum strain T23.</title>
        <authorList>
            <person name="Poehlein A."/>
            <person name="Eisen S."/>
            <person name="Schloemann M."/>
            <person name="Johnson B.D."/>
            <person name="Daniel R."/>
            <person name="Muehling M."/>
        </authorList>
    </citation>
    <scope>NUCLEOTIDE SEQUENCE [LARGE SCALE GENOMIC DNA]</scope>
    <source>
        <strain evidence="5 6">T23</strain>
    </source>
</reference>
<dbReference type="InterPro" id="IPR020627">
    <property type="entry name" value="KhpA"/>
</dbReference>
<dbReference type="STRING" id="1121877.FEAC_07620"/>
<dbReference type="Gene3D" id="3.30.300.20">
    <property type="match status" value="1"/>
</dbReference>
<evidence type="ECO:0000256" key="1">
    <source>
        <dbReference type="ARBA" id="ARBA00022490"/>
    </source>
</evidence>
<proteinExistence type="predicted"/>
<evidence type="ECO:0000256" key="2">
    <source>
        <dbReference type="ARBA" id="ARBA00022884"/>
    </source>
</evidence>
<dbReference type="OrthoDB" id="9812389at2"/>
<dbReference type="SUPFAM" id="SSF54814">
    <property type="entry name" value="Prokaryotic type KH domain (KH-domain type II)"/>
    <property type="match status" value="1"/>
</dbReference>